<gene>
    <name evidence="1" type="ORF">CVLEPA_LOCUS7839</name>
</gene>
<dbReference type="EMBL" id="CAWYQH010000046">
    <property type="protein sequence ID" value="CAK8677848.1"/>
    <property type="molecule type" value="Genomic_DNA"/>
</dbReference>
<accession>A0ABP0FG46</accession>
<proteinExistence type="predicted"/>
<evidence type="ECO:0000313" key="2">
    <source>
        <dbReference type="Proteomes" id="UP001642483"/>
    </source>
</evidence>
<evidence type="ECO:0000313" key="1">
    <source>
        <dbReference type="EMBL" id="CAK8677848.1"/>
    </source>
</evidence>
<keyword evidence="2" id="KW-1185">Reference proteome</keyword>
<sequence>MSEKREENSVIQARVHLSVESNDELRTAVRCLPALAMVPSSDVDESFLILADSMPDHEKMPELLSYFEHTYIRGRRRPGRGENYGSAIFPIESWNHYEAGAGCIARTTNAVEGWHFGLQVLFNATTRHCGLSYRELKKTFKCNVQRFCKELLVLNLLFQCGTRH</sequence>
<organism evidence="1 2">
    <name type="scientific">Clavelina lepadiformis</name>
    <name type="common">Light-bulb sea squirt</name>
    <name type="synonym">Ascidia lepadiformis</name>
    <dbReference type="NCBI Taxonomy" id="159417"/>
    <lineage>
        <taxon>Eukaryota</taxon>
        <taxon>Metazoa</taxon>
        <taxon>Chordata</taxon>
        <taxon>Tunicata</taxon>
        <taxon>Ascidiacea</taxon>
        <taxon>Aplousobranchia</taxon>
        <taxon>Clavelinidae</taxon>
        <taxon>Clavelina</taxon>
    </lineage>
</organism>
<reference evidence="1 2" key="1">
    <citation type="submission" date="2024-02" db="EMBL/GenBank/DDBJ databases">
        <authorList>
            <person name="Daric V."/>
            <person name="Darras S."/>
        </authorList>
    </citation>
    <scope>NUCLEOTIDE SEQUENCE [LARGE SCALE GENOMIC DNA]</scope>
</reference>
<name>A0ABP0FG46_CLALP</name>
<comment type="caution">
    <text evidence="1">The sequence shown here is derived from an EMBL/GenBank/DDBJ whole genome shotgun (WGS) entry which is preliminary data.</text>
</comment>
<protein>
    <submittedName>
        <fullName evidence="1">Uncharacterized protein</fullName>
    </submittedName>
</protein>
<dbReference type="Proteomes" id="UP001642483">
    <property type="component" value="Unassembled WGS sequence"/>
</dbReference>